<evidence type="ECO:0000313" key="4">
    <source>
        <dbReference type="Proteomes" id="UP001597260"/>
    </source>
</evidence>
<comment type="caution">
    <text evidence="3">The sequence shown here is derived from an EMBL/GenBank/DDBJ whole genome shotgun (WGS) entry which is preliminary data.</text>
</comment>
<dbReference type="InterPro" id="IPR056470">
    <property type="entry name" value="BesD/HalB-like"/>
</dbReference>
<dbReference type="RefSeq" id="WP_377575321.1">
    <property type="nucleotide sequence ID" value="NZ_JBHTMP010000050.1"/>
</dbReference>
<gene>
    <name evidence="3" type="ORF">ACFQ4H_25930</name>
</gene>
<evidence type="ECO:0000256" key="1">
    <source>
        <dbReference type="RuleBase" id="RU003682"/>
    </source>
</evidence>
<dbReference type="PROSITE" id="PS51471">
    <property type="entry name" value="FE2OG_OXY"/>
    <property type="match status" value="1"/>
</dbReference>
<keyword evidence="4" id="KW-1185">Reference proteome</keyword>
<comment type="similarity">
    <text evidence="1">Belongs to the iron/ascorbate-dependent oxidoreductase family.</text>
</comment>
<dbReference type="EMBL" id="JBHTMP010000050">
    <property type="protein sequence ID" value="MFD1324531.1"/>
    <property type="molecule type" value="Genomic_DNA"/>
</dbReference>
<organism evidence="3 4">
    <name type="scientific">Micromonospora sonneratiae</name>
    <dbReference type="NCBI Taxonomy" id="1184706"/>
    <lineage>
        <taxon>Bacteria</taxon>
        <taxon>Bacillati</taxon>
        <taxon>Actinomycetota</taxon>
        <taxon>Actinomycetes</taxon>
        <taxon>Micromonosporales</taxon>
        <taxon>Micromonosporaceae</taxon>
        <taxon>Micromonospora</taxon>
    </lineage>
</organism>
<keyword evidence="1" id="KW-0408">Iron</keyword>
<protein>
    <recommendedName>
        <fullName evidence="2">Fe2OG dioxygenase domain-containing protein</fullName>
    </recommendedName>
</protein>
<name>A0ABW3YLX8_9ACTN</name>
<dbReference type="SUPFAM" id="SSF51197">
    <property type="entry name" value="Clavaminate synthase-like"/>
    <property type="match status" value="1"/>
</dbReference>
<dbReference type="Pfam" id="PF23169">
    <property type="entry name" value="HalD"/>
    <property type="match status" value="1"/>
</dbReference>
<evidence type="ECO:0000313" key="3">
    <source>
        <dbReference type="EMBL" id="MFD1324531.1"/>
    </source>
</evidence>
<reference evidence="4" key="1">
    <citation type="journal article" date="2019" name="Int. J. Syst. Evol. Microbiol.">
        <title>The Global Catalogue of Microorganisms (GCM) 10K type strain sequencing project: providing services to taxonomists for standard genome sequencing and annotation.</title>
        <authorList>
            <consortium name="The Broad Institute Genomics Platform"/>
            <consortium name="The Broad Institute Genome Sequencing Center for Infectious Disease"/>
            <person name="Wu L."/>
            <person name="Ma J."/>
        </authorList>
    </citation>
    <scope>NUCLEOTIDE SEQUENCE [LARGE SCALE GENOMIC DNA]</scope>
    <source>
        <strain evidence="4">JCM 31037</strain>
    </source>
</reference>
<keyword evidence="1" id="KW-0560">Oxidoreductase</keyword>
<keyword evidence="1" id="KW-0479">Metal-binding</keyword>
<dbReference type="InterPro" id="IPR005123">
    <property type="entry name" value="Oxoglu/Fe-dep_dioxygenase_dom"/>
</dbReference>
<dbReference type="Proteomes" id="UP001597260">
    <property type="component" value="Unassembled WGS sequence"/>
</dbReference>
<proteinExistence type="inferred from homology"/>
<accession>A0ABW3YLX8</accession>
<sequence length="251" mass="28188">MFDTSVLLKDLKRHVDNDISPVAVEAARRQYSYLGHAKVSFLAPPSVKEAVAAEVQAVIDAAGVRRDLEIAQTDNSPRRMRNVGQADIFEFSKIIPQVYAAEPLLQAISAVAGESVHPCPWEPEQYIITCLEKDGDTHGWHWDDYTFALVWVVEAPPVSDGGFVQCVPGTSWNKDHPDVNRQLVNRPIYSLELFPGDIYLMKTNTTMHRVYPVKSGRRKIINMSYASTSDLSLTVDHRTMSYFRGVVPEEV</sequence>
<feature type="domain" description="Fe2OG dioxygenase" evidence="2">
    <location>
        <begin position="122"/>
        <end position="227"/>
    </location>
</feature>
<dbReference type="Gene3D" id="2.60.120.620">
    <property type="entry name" value="q2cbj1_9rhob like domain"/>
    <property type="match status" value="1"/>
</dbReference>
<evidence type="ECO:0000259" key="2">
    <source>
        <dbReference type="PROSITE" id="PS51471"/>
    </source>
</evidence>